<dbReference type="InterPro" id="IPR037185">
    <property type="entry name" value="EmrE-like"/>
</dbReference>
<gene>
    <name evidence="2" type="ORF">GCM10009665_37880</name>
</gene>
<sequence>MLAAASNALAVALQRRAALTVPASEGFRLRLMIDLLHRPVWLAGFAAVLCAAACQALALATGPISVVQPIFILELPFALLAAGLILGRRLGARIWSAVALVVVGLGTALAAASPTPGTSVPPLALWIPAVLACGGAVALLVGAALRRPNGPVRAAAVGTAVAVGYALTAALLKDAAHAGSQGGAAAFFTAWQTYGFAAVGVGALFLLQNALHSGPLVASQPALTLGDASVSLALGVTLFGERIRLGWWLVPEILGVALIVTGVVRLAASPLTGSVVAPPSPDAPVVGSP</sequence>
<name>A0ABP4H3U1_9ACTN</name>
<keyword evidence="1" id="KW-0812">Transmembrane</keyword>
<evidence type="ECO:0000313" key="2">
    <source>
        <dbReference type="EMBL" id="GAA1243447.1"/>
    </source>
</evidence>
<feature type="transmembrane region" description="Helical" evidence="1">
    <location>
        <begin position="247"/>
        <end position="268"/>
    </location>
</feature>
<dbReference type="NCBIfam" id="NF038012">
    <property type="entry name" value="DMT_1"/>
    <property type="match status" value="1"/>
</dbReference>
<dbReference type="SUPFAM" id="SSF103481">
    <property type="entry name" value="Multidrug resistance efflux transporter EmrE"/>
    <property type="match status" value="1"/>
</dbReference>
<dbReference type="PANTHER" id="PTHR40761:SF1">
    <property type="entry name" value="CONSERVED INTEGRAL MEMBRANE ALANINE VALINE AND LEUCINE RICH PROTEIN-RELATED"/>
    <property type="match status" value="1"/>
</dbReference>
<keyword evidence="3" id="KW-1185">Reference proteome</keyword>
<accession>A0ABP4H3U1</accession>
<proteinExistence type="predicted"/>
<feature type="transmembrane region" description="Helical" evidence="1">
    <location>
        <begin position="41"/>
        <end position="59"/>
    </location>
</feature>
<organism evidence="2 3">
    <name type="scientific">Kitasatospora nipponensis</name>
    <dbReference type="NCBI Taxonomy" id="258049"/>
    <lineage>
        <taxon>Bacteria</taxon>
        <taxon>Bacillati</taxon>
        <taxon>Actinomycetota</taxon>
        <taxon>Actinomycetes</taxon>
        <taxon>Kitasatosporales</taxon>
        <taxon>Streptomycetaceae</taxon>
        <taxon>Kitasatospora</taxon>
    </lineage>
</organism>
<feature type="transmembrane region" description="Helical" evidence="1">
    <location>
        <begin position="184"/>
        <end position="207"/>
    </location>
</feature>
<evidence type="ECO:0000256" key="1">
    <source>
        <dbReference type="SAM" id="Phobius"/>
    </source>
</evidence>
<comment type="caution">
    <text evidence="2">The sequence shown here is derived from an EMBL/GenBank/DDBJ whole genome shotgun (WGS) entry which is preliminary data.</text>
</comment>
<protein>
    <submittedName>
        <fullName evidence="2">DMT family transporter</fullName>
    </submittedName>
</protein>
<keyword evidence="1" id="KW-0472">Membrane</keyword>
<feature type="transmembrane region" description="Helical" evidence="1">
    <location>
        <begin position="66"/>
        <end position="86"/>
    </location>
</feature>
<dbReference type="PANTHER" id="PTHR40761">
    <property type="entry name" value="CONSERVED INTEGRAL MEMBRANE ALANINE VALINE AND LEUCINE RICH PROTEIN-RELATED"/>
    <property type="match status" value="1"/>
</dbReference>
<reference evidence="3" key="1">
    <citation type="journal article" date="2019" name="Int. J. Syst. Evol. Microbiol.">
        <title>The Global Catalogue of Microorganisms (GCM) 10K type strain sequencing project: providing services to taxonomists for standard genome sequencing and annotation.</title>
        <authorList>
            <consortium name="The Broad Institute Genomics Platform"/>
            <consortium name="The Broad Institute Genome Sequencing Center for Infectious Disease"/>
            <person name="Wu L."/>
            <person name="Ma J."/>
        </authorList>
    </citation>
    <scope>NUCLEOTIDE SEQUENCE [LARGE SCALE GENOMIC DNA]</scope>
    <source>
        <strain evidence="3">JCM 13004</strain>
    </source>
</reference>
<dbReference type="EMBL" id="BAAALF010000064">
    <property type="protein sequence ID" value="GAA1243447.1"/>
    <property type="molecule type" value="Genomic_DNA"/>
</dbReference>
<dbReference type="Proteomes" id="UP001500037">
    <property type="component" value="Unassembled WGS sequence"/>
</dbReference>
<feature type="transmembrane region" description="Helical" evidence="1">
    <location>
        <begin position="92"/>
        <end position="111"/>
    </location>
</feature>
<evidence type="ECO:0000313" key="3">
    <source>
        <dbReference type="Proteomes" id="UP001500037"/>
    </source>
</evidence>
<feature type="transmembrane region" description="Helical" evidence="1">
    <location>
        <begin position="123"/>
        <end position="145"/>
    </location>
</feature>
<keyword evidence="1" id="KW-1133">Transmembrane helix</keyword>
<feature type="transmembrane region" description="Helical" evidence="1">
    <location>
        <begin position="151"/>
        <end position="172"/>
    </location>
</feature>